<dbReference type="SUPFAM" id="SSF52540">
    <property type="entry name" value="P-loop containing nucleoside triphosphate hydrolases"/>
    <property type="match status" value="3"/>
</dbReference>
<keyword evidence="2" id="KW-1003">Cell membrane</keyword>
<dbReference type="InterPro" id="IPR050206">
    <property type="entry name" value="FtsK/SpoIIIE/SftA"/>
</dbReference>
<feature type="domain" description="FtsK" evidence="11">
    <location>
        <begin position="834"/>
        <end position="1023"/>
    </location>
</feature>
<feature type="binding site" evidence="9">
    <location>
        <begin position="493"/>
        <end position="500"/>
    </location>
    <ligand>
        <name>ATP</name>
        <dbReference type="ChEBI" id="CHEBI:30616"/>
    </ligand>
</feature>
<evidence type="ECO:0000313" key="13">
    <source>
        <dbReference type="Proteomes" id="UP001178281"/>
    </source>
</evidence>
<dbReference type="InterPro" id="IPR003593">
    <property type="entry name" value="AAA+_ATPase"/>
</dbReference>
<keyword evidence="5 9" id="KW-0547">Nucleotide-binding</keyword>
<dbReference type="InterPro" id="IPR023836">
    <property type="entry name" value="EccCa-like_Actinobacteria"/>
</dbReference>
<dbReference type="PANTHER" id="PTHR22683:SF1">
    <property type="entry name" value="TYPE VII SECRETION SYSTEM PROTEIN ESSC"/>
    <property type="match status" value="1"/>
</dbReference>
<accession>A0AA90SNQ2</accession>
<dbReference type="Pfam" id="PF01580">
    <property type="entry name" value="FtsK_SpoIIIE"/>
    <property type="match status" value="3"/>
</dbReference>
<keyword evidence="13" id="KW-1185">Reference proteome</keyword>
<dbReference type="InterPro" id="IPR002543">
    <property type="entry name" value="FtsK_dom"/>
</dbReference>
<organism evidence="12 13">
    <name type="scientific">Tsukamurella strandjordii</name>
    <dbReference type="NCBI Taxonomy" id="147577"/>
    <lineage>
        <taxon>Bacteria</taxon>
        <taxon>Bacillati</taxon>
        <taxon>Actinomycetota</taxon>
        <taxon>Actinomycetes</taxon>
        <taxon>Mycobacteriales</taxon>
        <taxon>Tsukamurellaceae</taxon>
        <taxon>Tsukamurella</taxon>
    </lineage>
</organism>
<feature type="binding site" evidence="9">
    <location>
        <begin position="1132"/>
        <end position="1139"/>
    </location>
    <ligand>
        <name>ATP</name>
        <dbReference type="ChEBI" id="CHEBI:30616"/>
    </ligand>
</feature>
<evidence type="ECO:0000256" key="7">
    <source>
        <dbReference type="ARBA" id="ARBA00022989"/>
    </source>
</evidence>
<dbReference type="SMART" id="SM00382">
    <property type="entry name" value="AAA"/>
    <property type="match status" value="3"/>
</dbReference>
<feature type="domain" description="FtsK" evidence="11">
    <location>
        <begin position="1115"/>
        <end position="1299"/>
    </location>
</feature>
<dbReference type="InterPro" id="IPR027417">
    <property type="entry name" value="P-loop_NTPase"/>
</dbReference>
<comment type="caution">
    <text evidence="12">The sequence shown here is derived from an EMBL/GenBank/DDBJ whole genome shotgun (WGS) entry which is preliminary data.</text>
</comment>
<dbReference type="Gene3D" id="3.40.50.300">
    <property type="entry name" value="P-loop containing nucleotide triphosphate hydrolases"/>
    <property type="match status" value="4"/>
</dbReference>
<evidence type="ECO:0000256" key="6">
    <source>
        <dbReference type="ARBA" id="ARBA00022840"/>
    </source>
</evidence>
<dbReference type="InterPro" id="IPR023837">
    <property type="entry name" value="EccCb-like_Actinobacteria"/>
</dbReference>
<dbReference type="NCBIfam" id="TIGR03924">
    <property type="entry name" value="T7SS_EccC_a"/>
    <property type="match status" value="1"/>
</dbReference>
<evidence type="ECO:0000256" key="1">
    <source>
        <dbReference type="ARBA" id="ARBA00004651"/>
    </source>
</evidence>
<protein>
    <submittedName>
        <fullName evidence="12">Type VII secretion protein EccCa</fullName>
    </submittedName>
</protein>
<keyword evidence="8 10" id="KW-0472">Membrane</keyword>
<proteinExistence type="predicted"/>
<evidence type="ECO:0000256" key="5">
    <source>
        <dbReference type="ARBA" id="ARBA00022741"/>
    </source>
</evidence>
<evidence type="ECO:0000256" key="4">
    <source>
        <dbReference type="ARBA" id="ARBA00022737"/>
    </source>
</evidence>
<keyword evidence="7 10" id="KW-1133">Transmembrane helix</keyword>
<evidence type="ECO:0000256" key="10">
    <source>
        <dbReference type="SAM" id="Phobius"/>
    </source>
</evidence>
<evidence type="ECO:0000259" key="11">
    <source>
        <dbReference type="PROSITE" id="PS50901"/>
    </source>
</evidence>
<feature type="binding site" evidence="9">
    <location>
        <begin position="853"/>
        <end position="860"/>
    </location>
    <ligand>
        <name>ATP</name>
        <dbReference type="ChEBI" id="CHEBI:30616"/>
    </ligand>
</feature>
<dbReference type="GO" id="GO:0005524">
    <property type="term" value="F:ATP binding"/>
    <property type="evidence" value="ECO:0007669"/>
    <property type="project" value="UniProtKB-UniRule"/>
</dbReference>
<keyword evidence="6 9" id="KW-0067">ATP-binding</keyword>
<dbReference type="GO" id="GO:0003677">
    <property type="term" value="F:DNA binding"/>
    <property type="evidence" value="ECO:0007669"/>
    <property type="project" value="InterPro"/>
</dbReference>
<dbReference type="Proteomes" id="UP001178281">
    <property type="component" value="Unassembled WGS sequence"/>
</dbReference>
<dbReference type="PROSITE" id="PS50901">
    <property type="entry name" value="FTSK"/>
    <property type="match status" value="3"/>
</dbReference>
<evidence type="ECO:0000256" key="2">
    <source>
        <dbReference type="ARBA" id="ARBA00022475"/>
    </source>
</evidence>
<feature type="domain" description="FtsK" evidence="11">
    <location>
        <begin position="470"/>
        <end position="670"/>
    </location>
</feature>
<comment type="subcellular location">
    <subcellularLocation>
        <location evidence="1">Cell membrane</location>
        <topology evidence="1">Multi-pass membrane protein</topology>
    </subcellularLocation>
</comment>
<reference evidence="12" key="1">
    <citation type="submission" date="2023-08" db="EMBL/GenBank/DDBJ databases">
        <title>The draft genome of Tsukamurella strandjordii strain 050030.</title>
        <authorList>
            <person name="Zhao F."/>
            <person name="Feng Y."/>
            <person name="Zong Z."/>
        </authorList>
    </citation>
    <scope>NUCLEOTIDE SEQUENCE</scope>
    <source>
        <strain evidence="12">050030</strain>
    </source>
</reference>
<evidence type="ECO:0000256" key="8">
    <source>
        <dbReference type="ARBA" id="ARBA00023136"/>
    </source>
</evidence>
<evidence type="ECO:0000256" key="3">
    <source>
        <dbReference type="ARBA" id="ARBA00022692"/>
    </source>
</evidence>
<dbReference type="GO" id="GO:0005886">
    <property type="term" value="C:plasma membrane"/>
    <property type="evidence" value="ECO:0007669"/>
    <property type="project" value="UniProtKB-SubCell"/>
</dbReference>
<dbReference type="EMBL" id="JAUTIX010000001">
    <property type="protein sequence ID" value="MDP0396576.1"/>
    <property type="molecule type" value="Genomic_DNA"/>
</dbReference>
<dbReference type="RefSeq" id="WP_220656438.1">
    <property type="nucleotide sequence ID" value="NZ_CBCSFC010000027.1"/>
</dbReference>
<keyword evidence="3 10" id="KW-0812">Transmembrane</keyword>
<feature type="transmembrane region" description="Helical" evidence="10">
    <location>
        <begin position="45"/>
        <end position="65"/>
    </location>
</feature>
<dbReference type="PANTHER" id="PTHR22683">
    <property type="entry name" value="SPORULATION PROTEIN RELATED"/>
    <property type="match status" value="1"/>
</dbReference>
<sequence>MADVVFEPVTEGFARKQRLAPPRAPGGEVALQAPPEVPRAVPGGLLGKLLPVVMVVAVIGMVALMFTSGSTMMQSPFMMMFPLMMLMSMAGMYGMNGNRNGPNAAELNEDRKDYLRYLGQVRGQVERTRGEQRAALEWIHPDPAALAGCVGTRRMWERRPSDPDFLHVRVGIGSQRLATRLVPPETGPLEDLEPVSTVALRRFVRRNAAVPGLPVAVALRGFPAVGVDGPRAAAYDAVRAVLLSLVTLHGPDHVRIAVATDDAESAEWSWLKWLPHAAHPTASDALGPIRLIFGSAAELEDSIGPDLADRGAFARATPVDPTRVHHVIVLDRGIVVTPGGPLDAAVGIDGVTLIDLSPEPGALATRSGLQLVVDESDRLGARSAAGVEFFARPDSVTAGGAQVTARRIGRYRPASVAQLVDFDADAGPGDPGLPALIGLSDAAAVSPETAWRPRTARERLRVPIGVGPRGEPVELDLKEAAENGMGPHGLCIGATGSGKSEFLRTLVLSMVATHPPEALNLVLVDFKGGATFLGLESLNHVAAVITNLEEEIAMVDRMRDALSGEMNRRQELLRRAGNFANVGEYEKARRAGAPLDPMPALVVIVDEFSELLSQKPDFAELFVAIGRLGRSLHIHLLLASQRLEEGKLRGLDSHLSYRIGLKTFSASESRAVLGVPDAYQLPSTPGAGYLKFDADPPRRFHASYVSGEYVPPQVAVAGTARFGSSAAAGPVRLFGIEPVPVEQPQRTGLPDGLMRIPAQPGDPAPKREPVGSGMSVLQTMVGKLSGHGLPAHEVWLPPLDESSAVGELAEHLRRVDQTPLRVAVGIVDRPYDQRRDLLVVDLFGAQGNVAVVGGPQSGKSTALRTLILSSSLTHTPRQVQFYVLDFGGGSLAGLSGLPHVGSVAGRLDPDRVRRTVAEVTSVIRRREAAFREHGVESMAQYRDHPAAQRDPFGDVFLVIDGWQVLRTEFEALEPQVNAIAAQGLSYGVHLVIAASRWGEVRPAVKDQLGTRIELRLGDPMDSEMGRRVASLVPVGRPGRGLTSEQLHMLVALPCGAPSEDVPVAQAAAVAEIAAQYEERAPEVRMLPERVQLDRIPARRGAPSTHAVLGIGESELAAATLQFESQPFFLMLGETECGKTEALRTLMTSLIAAGTPKQTKILLVDYRRTLLGAVEGEHLAGYASTAETLTTLVNQLAEVLKGRCPGPDVTPQQLKERSWWTGPDVYLVIDDYDLVAGPAGNPLSPLMDLLPQARDVGLKVVIARRSGGLARGMFEPFLARVRDLGADGLVMSGSRDEGTVLGSVRMSQMPPGRGTWVSRARGTELIQVAMVHPDEEA</sequence>
<name>A0AA90SNQ2_9ACTN</name>
<evidence type="ECO:0000313" key="12">
    <source>
        <dbReference type="EMBL" id="MDP0396576.1"/>
    </source>
</evidence>
<dbReference type="NCBIfam" id="TIGR03925">
    <property type="entry name" value="T7SS_EccC_b"/>
    <property type="match status" value="1"/>
</dbReference>
<evidence type="ECO:0000256" key="9">
    <source>
        <dbReference type="PROSITE-ProRule" id="PRU00289"/>
    </source>
</evidence>
<gene>
    <name evidence="12" type="primary">eccCa</name>
    <name evidence="12" type="ORF">Q7X28_01420</name>
</gene>
<keyword evidence="4" id="KW-0677">Repeat</keyword>